<organism evidence="3 4">
    <name type="scientific">Brunnivagina elsteri CCALA 953</name>
    <dbReference type="NCBI Taxonomy" id="987040"/>
    <lineage>
        <taxon>Bacteria</taxon>
        <taxon>Bacillati</taxon>
        <taxon>Cyanobacteriota</taxon>
        <taxon>Cyanophyceae</taxon>
        <taxon>Nostocales</taxon>
        <taxon>Calotrichaceae</taxon>
        <taxon>Brunnivagina</taxon>
    </lineage>
</organism>
<keyword evidence="3" id="KW-0645">Protease</keyword>
<dbReference type="PANTHER" id="PTHR30023">
    <property type="entry name" value="D-ALANYL-D-ALANINE CARBOXYPEPTIDASE"/>
    <property type="match status" value="1"/>
</dbReference>
<dbReference type="EMBL" id="NTFS01000243">
    <property type="protein sequence ID" value="PAX52403.1"/>
    <property type="molecule type" value="Genomic_DNA"/>
</dbReference>
<dbReference type="PANTHER" id="PTHR30023:SF0">
    <property type="entry name" value="PENICILLIN-SENSITIVE CARBOXYPEPTIDASE A"/>
    <property type="match status" value="1"/>
</dbReference>
<reference evidence="3 4" key="1">
    <citation type="submission" date="2017-08" db="EMBL/GenBank/DDBJ databases">
        <title>Draft genome sequence of filamentous cyanobacterium Calothrix elsteri CCALA 953.</title>
        <authorList>
            <person name="Gagunashvili A.N."/>
            <person name="Elster J."/>
            <person name="Andresson O.S."/>
        </authorList>
    </citation>
    <scope>NUCLEOTIDE SEQUENCE [LARGE SCALE GENOMIC DNA]</scope>
    <source>
        <strain evidence="3 4">CCALA 953</strain>
    </source>
</reference>
<dbReference type="Pfam" id="PF02113">
    <property type="entry name" value="Peptidase_S13"/>
    <property type="match status" value="2"/>
</dbReference>
<evidence type="ECO:0000313" key="3">
    <source>
        <dbReference type="EMBL" id="PAX52403.1"/>
    </source>
</evidence>
<dbReference type="GO" id="GO:0000270">
    <property type="term" value="P:peptidoglycan metabolic process"/>
    <property type="evidence" value="ECO:0007669"/>
    <property type="project" value="TreeGrafter"/>
</dbReference>
<proteinExistence type="inferred from homology"/>
<protein>
    <submittedName>
        <fullName evidence="3">D-alanyl-D-alanine carboxypeptidase</fullName>
    </submittedName>
</protein>
<evidence type="ECO:0000313" key="4">
    <source>
        <dbReference type="Proteomes" id="UP000218238"/>
    </source>
</evidence>
<dbReference type="OrthoDB" id="9802627at2"/>
<accession>A0A2A2TFA9</accession>
<dbReference type="GO" id="GO:0004185">
    <property type="term" value="F:serine-type carboxypeptidase activity"/>
    <property type="evidence" value="ECO:0007669"/>
    <property type="project" value="InterPro"/>
</dbReference>
<gene>
    <name evidence="3" type="ORF">CK510_19540</name>
</gene>
<evidence type="ECO:0000256" key="1">
    <source>
        <dbReference type="ARBA" id="ARBA00006096"/>
    </source>
</evidence>
<sequence>MGKPKTQAPIRLSRVVITLTTLTTGISLENFNRAEANVVQAFQPAESAASASQSLPFGVQPIRPRFCQGDLDTAITSIVNNPSFKTAKWGIVIKPIAEPGSLYQHNPNINLIPASNIKLLTTAAALQFYTENRPEKLASLGNLVTAVNRYSNNPKANLLLRRIGGEKAAMTALANMGVDTSAYRQVDGSGLSRNNRATPSTLVGVLEKMYVRRPNEVNAEHSLLQQIQPKRDLFYNSLAIAGVNGTLRGRFLNTPVQGRLFGKTGTLRGVRSLSGYLQNPDYGTIAFSIVVNQPGQSGQRLTQAIDRILLKTSQVNRC</sequence>
<evidence type="ECO:0000256" key="2">
    <source>
        <dbReference type="ARBA" id="ARBA00022801"/>
    </source>
</evidence>
<dbReference type="Proteomes" id="UP000218238">
    <property type="component" value="Unassembled WGS sequence"/>
</dbReference>
<keyword evidence="2" id="KW-0378">Hydrolase</keyword>
<dbReference type="InterPro" id="IPR012338">
    <property type="entry name" value="Beta-lactam/transpept-like"/>
</dbReference>
<dbReference type="GO" id="GO:0006508">
    <property type="term" value="P:proteolysis"/>
    <property type="evidence" value="ECO:0007669"/>
    <property type="project" value="InterPro"/>
</dbReference>
<keyword evidence="3" id="KW-0121">Carboxypeptidase</keyword>
<dbReference type="AlphaFoldDB" id="A0A2A2TFA9"/>
<comment type="caution">
    <text evidence="3">The sequence shown here is derived from an EMBL/GenBank/DDBJ whole genome shotgun (WGS) entry which is preliminary data.</text>
</comment>
<dbReference type="InterPro" id="IPR000667">
    <property type="entry name" value="Peptidase_S13"/>
</dbReference>
<dbReference type="PRINTS" id="PR00922">
    <property type="entry name" value="DADACBPTASE3"/>
</dbReference>
<dbReference type="RefSeq" id="WP_095723292.1">
    <property type="nucleotide sequence ID" value="NZ_NTFS01000243.1"/>
</dbReference>
<dbReference type="SUPFAM" id="SSF56601">
    <property type="entry name" value="beta-lactamase/transpeptidase-like"/>
    <property type="match status" value="1"/>
</dbReference>
<dbReference type="Gene3D" id="3.40.710.10">
    <property type="entry name" value="DD-peptidase/beta-lactamase superfamily"/>
    <property type="match status" value="1"/>
</dbReference>
<keyword evidence="4" id="KW-1185">Reference proteome</keyword>
<name>A0A2A2TFA9_9CYAN</name>
<comment type="similarity">
    <text evidence="1">Belongs to the peptidase S13 family.</text>
</comment>